<dbReference type="Proteomes" id="UP000193804">
    <property type="component" value="Unassembled WGS sequence"/>
</dbReference>
<organism evidence="3 4">
    <name type="scientific">Marivirga sericea</name>
    <dbReference type="NCBI Taxonomy" id="1028"/>
    <lineage>
        <taxon>Bacteria</taxon>
        <taxon>Pseudomonadati</taxon>
        <taxon>Bacteroidota</taxon>
        <taxon>Cytophagia</taxon>
        <taxon>Cytophagales</taxon>
        <taxon>Marivirgaceae</taxon>
        <taxon>Marivirga</taxon>
    </lineage>
</organism>
<keyword evidence="4" id="KW-1185">Reference proteome</keyword>
<proteinExistence type="predicted"/>
<dbReference type="OrthoDB" id="679295at2"/>
<feature type="domain" description="DUF6249" evidence="2">
    <location>
        <begin position="14"/>
        <end position="106"/>
    </location>
</feature>
<keyword evidence="1" id="KW-0812">Transmembrane</keyword>
<dbReference type="RefSeq" id="WP_085517428.1">
    <property type="nucleotide sequence ID" value="NZ_FXAW01000004.1"/>
</dbReference>
<sequence>MDDFFFGPGVVLITFFIAAAYSIYSFIKAAHLERMAKIEKGIDTNAPSNNNRYLDLKLGLLMVGVAFGLLLAYMLEKAFRIDELVFYPSFMLLFGGSSLIVAFFWVKKIRKNK</sequence>
<protein>
    <recommendedName>
        <fullName evidence="2">DUF6249 domain-containing protein</fullName>
    </recommendedName>
</protein>
<dbReference type="EMBL" id="FXAW01000004">
    <property type="protein sequence ID" value="SMG35847.1"/>
    <property type="molecule type" value="Genomic_DNA"/>
</dbReference>
<dbReference type="AlphaFoldDB" id="A0A1X7K4G8"/>
<reference evidence="4" key="1">
    <citation type="submission" date="2017-04" db="EMBL/GenBank/DDBJ databases">
        <authorList>
            <person name="Varghese N."/>
            <person name="Submissions S."/>
        </authorList>
    </citation>
    <scope>NUCLEOTIDE SEQUENCE [LARGE SCALE GENOMIC DNA]</scope>
    <source>
        <strain evidence="4">DSM 4125</strain>
    </source>
</reference>
<accession>A0A1X7K4G8</accession>
<keyword evidence="1" id="KW-1133">Transmembrane helix</keyword>
<evidence type="ECO:0000259" key="2">
    <source>
        <dbReference type="Pfam" id="PF19762"/>
    </source>
</evidence>
<dbReference type="STRING" id="1028.SAMN05661096_02384"/>
<feature type="transmembrane region" description="Helical" evidence="1">
    <location>
        <begin position="87"/>
        <end position="106"/>
    </location>
</feature>
<name>A0A1X7K4G8_9BACT</name>
<keyword evidence="1" id="KW-0472">Membrane</keyword>
<dbReference type="Pfam" id="PF19762">
    <property type="entry name" value="DUF6249"/>
    <property type="match status" value="1"/>
</dbReference>
<evidence type="ECO:0000256" key="1">
    <source>
        <dbReference type="SAM" id="Phobius"/>
    </source>
</evidence>
<gene>
    <name evidence="3" type="ORF">SAMN05661096_02384</name>
</gene>
<evidence type="ECO:0000313" key="4">
    <source>
        <dbReference type="Proteomes" id="UP000193804"/>
    </source>
</evidence>
<evidence type="ECO:0000313" key="3">
    <source>
        <dbReference type="EMBL" id="SMG35847.1"/>
    </source>
</evidence>
<feature type="transmembrane region" description="Helical" evidence="1">
    <location>
        <begin position="58"/>
        <end position="75"/>
    </location>
</feature>
<dbReference type="InterPro" id="IPR046216">
    <property type="entry name" value="DUF6249"/>
</dbReference>
<feature type="transmembrane region" description="Helical" evidence="1">
    <location>
        <begin position="6"/>
        <end position="27"/>
    </location>
</feature>